<feature type="transmembrane region" description="Helical" evidence="1">
    <location>
        <begin position="95"/>
        <end position="113"/>
    </location>
</feature>
<evidence type="ECO:0000313" key="2">
    <source>
        <dbReference type="EMBL" id="QHT28964.1"/>
    </source>
</evidence>
<accession>A0A6C0EIF9</accession>
<evidence type="ECO:0000256" key="1">
    <source>
        <dbReference type="SAM" id="Phobius"/>
    </source>
</evidence>
<reference evidence="2" key="1">
    <citation type="journal article" date="2020" name="Nature">
        <title>Giant virus diversity and host interactions through global metagenomics.</title>
        <authorList>
            <person name="Schulz F."/>
            <person name="Roux S."/>
            <person name="Paez-Espino D."/>
            <person name="Jungbluth S."/>
            <person name="Walsh D.A."/>
            <person name="Denef V.J."/>
            <person name="McMahon K.D."/>
            <person name="Konstantinidis K.T."/>
            <person name="Eloe-Fadrosh E.A."/>
            <person name="Kyrpides N.C."/>
            <person name="Woyke T."/>
        </authorList>
    </citation>
    <scope>NUCLEOTIDE SEQUENCE</scope>
    <source>
        <strain evidence="2">GVMAG-M-3300001351-8</strain>
    </source>
</reference>
<dbReference type="EMBL" id="MN738866">
    <property type="protein sequence ID" value="QHT28964.1"/>
    <property type="molecule type" value="Genomic_DNA"/>
</dbReference>
<proteinExistence type="predicted"/>
<keyword evidence="1" id="KW-0472">Membrane</keyword>
<organism evidence="2">
    <name type="scientific">viral metagenome</name>
    <dbReference type="NCBI Taxonomy" id="1070528"/>
    <lineage>
        <taxon>unclassified sequences</taxon>
        <taxon>metagenomes</taxon>
        <taxon>organismal metagenomes</taxon>
    </lineage>
</organism>
<keyword evidence="1" id="KW-0812">Transmembrane</keyword>
<sequence>MTNNYYLGTKEKENLNLLNTNSNIINKKLLNSNNILNLSINELIKIWSNKMQEILNDLINYNYVNEFSKTTNILDYISSLVNIFKTIFIKNNRSFYTGITFILISLFLYMIGISK</sequence>
<name>A0A6C0EIF9_9ZZZZ</name>
<dbReference type="AlphaFoldDB" id="A0A6C0EIF9"/>
<keyword evidence="1" id="KW-1133">Transmembrane helix</keyword>
<protein>
    <submittedName>
        <fullName evidence="2">Uncharacterized protein</fullName>
    </submittedName>
</protein>